<organism evidence="3 4">
    <name type="scientific">Thermincola ferriacetica</name>
    <dbReference type="NCBI Taxonomy" id="281456"/>
    <lineage>
        <taxon>Bacteria</taxon>
        <taxon>Bacillati</taxon>
        <taxon>Bacillota</taxon>
        <taxon>Clostridia</taxon>
        <taxon>Eubacteriales</taxon>
        <taxon>Thermincolaceae</taxon>
        <taxon>Thermincola</taxon>
    </lineage>
</organism>
<comment type="caution">
    <text evidence="3">The sequence shown here is derived from an EMBL/GenBank/DDBJ whole genome shotgun (WGS) entry which is preliminary data.</text>
</comment>
<feature type="transmembrane region" description="Helical" evidence="1">
    <location>
        <begin position="107"/>
        <end position="130"/>
    </location>
</feature>
<keyword evidence="1" id="KW-1133">Transmembrane helix</keyword>
<keyword evidence="4" id="KW-1185">Reference proteome</keyword>
<feature type="domain" description="4Fe-4S ferredoxin-type" evidence="2">
    <location>
        <begin position="29"/>
        <end position="63"/>
    </location>
</feature>
<evidence type="ECO:0000313" key="4">
    <source>
        <dbReference type="Proteomes" id="UP000037175"/>
    </source>
</evidence>
<dbReference type="EMBL" id="LGTE01000007">
    <property type="protein sequence ID" value="KNZ69910.1"/>
    <property type="molecule type" value="Genomic_DNA"/>
</dbReference>
<proteinExistence type="predicted"/>
<gene>
    <name evidence="3" type="ORF">Tfer_1290</name>
</gene>
<dbReference type="AlphaFoldDB" id="A0A0L6W310"/>
<name>A0A0L6W310_9FIRM</name>
<feature type="transmembrane region" description="Helical" evidence="1">
    <location>
        <begin position="83"/>
        <end position="101"/>
    </location>
</feature>
<evidence type="ECO:0000313" key="3">
    <source>
        <dbReference type="EMBL" id="KNZ69910.1"/>
    </source>
</evidence>
<sequence>MSKKLSLTDWVWIILIVFLIAGWFYPPIGIVAVVCMAAPVVYGYVKGGRIWCGSFCPRGSFLGKIISRMSTRGKIPKLLTTDYVKNGILIFLLGNFAWGIYKAHGNPALIGLVFERLILITTFFAIVLGIKYQPRTWCSVCPMGTLSTFAVRARKKLDKHNKDKS</sequence>
<accession>A0A0L6W310</accession>
<keyword evidence="1" id="KW-0472">Membrane</keyword>
<dbReference type="RefSeq" id="WP_052217361.1">
    <property type="nucleotide sequence ID" value="NZ_LGTE01000007.1"/>
</dbReference>
<protein>
    <submittedName>
        <fullName evidence="3">Iron-sulfur cluster-binding protein</fullName>
    </submittedName>
</protein>
<dbReference type="Pfam" id="PF12801">
    <property type="entry name" value="Fer4_5"/>
    <property type="match status" value="2"/>
</dbReference>
<keyword evidence="1" id="KW-0812">Transmembrane</keyword>
<feature type="domain" description="4Fe-4S ferredoxin-type" evidence="2">
    <location>
        <begin position="119"/>
        <end position="158"/>
    </location>
</feature>
<evidence type="ECO:0000256" key="1">
    <source>
        <dbReference type="SAM" id="Phobius"/>
    </source>
</evidence>
<feature type="transmembrane region" description="Helical" evidence="1">
    <location>
        <begin position="12"/>
        <end position="45"/>
    </location>
</feature>
<reference evidence="4" key="1">
    <citation type="submission" date="2015-07" db="EMBL/GenBank/DDBJ databases">
        <title>Complete Genome of Thermincola ferriacetica strain Z-0001T.</title>
        <authorList>
            <person name="Lusk B."/>
            <person name="Badalamenti J.P."/>
            <person name="Parameswaran P."/>
            <person name="Bond D.R."/>
            <person name="Torres C.I."/>
        </authorList>
    </citation>
    <scope>NUCLEOTIDE SEQUENCE [LARGE SCALE GENOMIC DNA]</scope>
    <source>
        <strain evidence="4">Z-0001</strain>
    </source>
</reference>
<evidence type="ECO:0000259" key="2">
    <source>
        <dbReference type="Pfam" id="PF12801"/>
    </source>
</evidence>
<dbReference type="InterPro" id="IPR017896">
    <property type="entry name" value="4Fe4S_Fe-S-bd"/>
</dbReference>
<dbReference type="Proteomes" id="UP000037175">
    <property type="component" value="Unassembled WGS sequence"/>
</dbReference>